<protein>
    <submittedName>
        <fullName evidence="1">Uncharacterized protein</fullName>
    </submittedName>
</protein>
<accession>A0A421BLH1</accession>
<dbReference type="Proteomes" id="UP000279673">
    <property type="component" value="Unassembled WGS sequence"/>
</dbReference>
<dbReference type="EMBL" id="RCHI01000014">
    <property type="protein sequence ID" value="RLL63792.1"/>
    <property type="molecule type" value="Genomic_DNA"/>
</dbReference>
<keyword evidence="2" id="KW-1185">Reference proteome</keyword>
<evidence type="ECO:0000313" key="2">
    <source>
        <dbReference type="Proteomes" id="UP000279673"/>
    </source>
</evidence>
<dbReference type="RefSeq" id="WP_121534290.1">
    <property type="nucleotide sequence ID" value="NZ_RCHI01000014.1"/>
</dbReference>
<proteinExistence type="predicted"/>
<evidence type="ECO:0000313" key="1">
    <source>
        <dbReference type="EMBL" id="RLL63792.1"/>
    </source>
</evidence>
<sequence length="116" mass="12800">MLEMSRVRNGRWEAIWDGADDARIAVLHQGEELPGLTFEATGDGKWRLSLPIPAGLLSDGVQSFVIREGRDTVGKFSIVTGAPLEDDLRAEIELLRAELDLLKKAFRRHCVETGAA</sequence>
<reference evidence="1 2" key="1">
    <citation type="submission" date="2018-10" db="EMBL/GenBank/DDBJ databases">
        <title>Rhodobacter sp . BO-81.</title>
        <authorList>
            <person name="Im W.T."/>
        </authorList>
    </citation>
    <scope>NUCLEOTIDE SEQUENCE [LARGE SCALE GENOMIC DNA]</scope>
    <source>
        <strain evidence="1 2">BO-81</strain>
    </source>
</reference>
<name>A0A421BLH1_9RHOB</name>
<comment type="caution">
    <text evidence="1">The sequence shown here is derived from an EMBL/GenBank/DDBJ whole genome shotgun (WGS) entry which is preliminary data.</text>
</comment>
<gene>
    <name evidence="1" type="ORF">DYS74_13875</name>
</gene>
<dbReference type="AlphaFoldDB" id="A0A421BLH1"/>
<organism evidence="1 2">
    <name type="scientific">Paenirhodobacter hankyongi</name>
    <dbReference type="NCBI Taxonomy" id="2294033"/>
    <lineage>
        <taxon>Bacteria</taxon>
        <taxon>Pseudomonadati</taxon>
        <taxon>Pseudomonadota</taxon>
        <taxon>Alphaproteobacteria</taxon>
        <taxon>Rhodobacterales</taxon>
        <taxon>Rhodobacter group</taxon>
        <taxon>Paenirhodobacter</taxon>
    </lineage>
</organism>